<feature type="transmembrane region" description="Helical" evidence="2">
    <location>
        <begin position="244"/>
        <end position="264"/>
    </location>
</feature>
<evidence type="ECO:0000256" key="1">
    <source>
        <dbReference type="SAM" id="MobiDB-lite"/>
    </source>
</evidence>
<feature type="region of interest" description="Disordered" evidence="1">
    <location>
        <begin position="275"/>
        <end position="296"/>
    </location>
</feature>
<feature type="compositionally biased region" description="Basic and acidic residues" evidence="1">
    <location>
        <begin position="275"/>
        <end position="285"/>
    </location>
</feature>
<protein>
    <submittedName>
        <fullName evidence="3">Uncharacterized protein</fullName>
    </submittedName>
</protein>
<evidence type="ECO:0000313" key="3">
    <source>
        <dbReference type="EMBL" id="KLO09387.1"/>
    </source>
</evidence>
<feature type="transmembrane region" description="Helical" evidence="2">
    <location>
        <begin position="19"/>
        <end position="37"/>
    </location>
</feature>
<keyword evidence="4" id="KW-1185">Reference proteome</keyword>
<name>A0A0H2RCY4_9AGAM</name>
<feature type="transmembrane region" description="Helical" evidence="2">
    <location>
        <begin position="112"/>
        <end position="130"/>
    </location>
</feature>
<keyword evidence="2" id="KW-0812">Transmembrane</keyword>
<keyword evidence="2" id="KW-1133">Transmembrane helix</keyword>
<dbReference type="EMBL" id="KQ086057">
    <property type="protein sequence ID" value="KLO09387.1"/>
    <property type="molecule type" value="Genomic_DNA"/>
</dbReference>
<accession>A0A0H2RCY4</accession>
<evidence type="ECO:0000313" key="4">
    <source>
        <dbReference type="Proteomes" id="UP000053477"/>
    </source>
</evidence>
<evidence type="ECO:0000256" key="2">
    <source>
        <dbReference type="SAM" id="Phobius"/>
    </source>
</evidence>
<feature type="transmembrane region" description="Helical" evidence="2">
    <location>
        <begin position="201"/>
        <end position="224"/>
    </location>
</feature>
<sequence>MASNLPSCPPSMNTDISGIGVRISFYVQTLILVLLTVCSEYLDDVEVSLLTLSVTNMAMVVTSLILGFQSNPQITLQDGIIVFYLLAMSWVAVIFSTTGYIRFKKNKNVMKFLAVFQCYFLLLSALVFLAKSDSFGSSPTCNSEAMVVLFRPFRMIHVGRNAGLVVVVFALVGYSVLTILDYSSGTDEDSHSQHSYKRRSLVLGCFPKGTILKAVVFVVIWVIAVVNTELLIRSNKFSPGGQPQWQFGQVLPMFLVVLPLLDLVKMFKGETKRTETNRYAHSESHHSHHSHHGGHGQIPMYVEHSHHRDAHHREFRRPDPVVLHLRPQPA</sequence>
<organism evidence="3 4">
    <name type="scientific">Schizopora paradoxa</name>
    <dbReference type="NCBI Taxonomy" id="27342"/>
    <lineage>
        <taxon>Eukaryota</taxon>
        <taxon>Fungi</taxon>
        <taxon>Dikarya</taxon>
        <taxon>Basidiomycota</taxon>
        <taxon>Agaricomycotina</taxon>
        <taxon>Agaricomycetes</taxon>
        <taxon>Hymenochaetales</taxon>
        <taxon>Schizoporaceae</taxon>
        <taxon>Schizopora</taxon>
    </lineage>
</organism>
<reference evidence="3 4" key="1">
    <citation type="submission" date="2015-04" db="EMBL/GenBank/DDBJ databases">
        <title>Complete genome sequence of Schizopora paradoxa KUC8140, a cosmopolitan wood degrader in East Asia.</title>
        <authorList>
            <consortium name="DOE Joint Genome Institute"/>
            <person name="Min B."/>
            <person name="Park H."/>
            <person name="Jang Y."/>
            <person name="Kim J.-J."/>
            <person name="Kim K.H."/>
            <person name="Pangilinan J."/>
            <person name="Lipzen A."/>
            <person name="Riley R."/>
            <person name="Grigoriev I.V."/>
            <person name="Spatafora J.W."/>
            <person name="Choi I.-G."/>
        </authorList>
    </citation>
    <scope>NUCLEOTIDE SEQUENCE [LARGE SCALE GENOMIC DNA]</scope>
    <source>
        <strain evidence="3 4">KUC8140</strain>
    </source>
</reference>
<keyword evidence="2" id="KW-0472">Membrane</keyword>
<feature type="transmembrane region" description="Helical" evidence="2">
    <location>
        <begin position="80"/>
        <end position="100"/>
    </location>
</feature>
<feature type="transmembrane region" description="Helical" evidence="2">
    <location>
        <begin position="49"/>
        <end position="68"/>
    </location>
</feature>
<dbReference type="InParanoid" id="A0A0H2RCY4"/>
<dbReference type="Proteomes" id="UP000053477">
    <property type="component" value="Unassembled WGS sequence"/>
</dbReference>
<proteinExistence type="predicted"/>
<dbReference type="OrthoDB" id="5427664at2759"/>
<gene>
    <name evidence="3" type="ORF">SCHPADRAFT_943680</name>
</gene>
<feature type="transmembrane region" description="Helical" evidence="2">
    <location>
        <begin position="162"/>
        <end position="180"/>
    </location>
</feature>
<dbReference type="AlphaFoldDB" id="A0A0H2RCY4"/>